<protein>
    <submittedName>
        <fullName evidence="1">Uncharacterized protein</fullName>
    </submittedName>
</protein>
<keyword evidence="2" id="KW-1185">Reference proteome</keyword>
<evidence type="ECO:0000313" key="2">
    <source>
        <dbReference type="Proteomes" id="UP000752696"/>
    </source>
</evidence>
<dbReference type="AlphaFoldDB" id="A0A6V7H5P0"/>
<organism evidence="1 2">
    <name type="scientific">Heterotrigona itama</name>
    <dbReference type="NCBI Taxonomy" id="395501"/>
    <lineage>
        <taxon>Eukaryota</taxon>
        <taxon>Metazoa</taxon>
        <taxon>Ecdysozoa</taxon>
        <taxon>Arthropoda</taxon>
        <taxon>Hexapoda</taxon>
        <taxon>Insecta</taxon>
        <taxon>Pterygota</taxon>
        <taxon>Neoptera</taxon>
        <taxon>Endopterygota</taxon>
        <taxon>Hymenoptera</taxon>
        <taxon>Apocrita</taxon>
        <taxon>Aculeata</taxon>
        <taxon>Apoidea</taxon>
        <taxon>Anthophila</taxon>
        <taxon>Apidae</taxon>
        <taxon>Heterotrigona</taxon>
    </lineage>
</organism>
<proteinExistence type="predicted"/>
<gene>
    <name evidence="1" type="ORF">MHI_LOCUS410052</name>
</gene>
<comment type="caution">
    <text evidence="1">The sequence shown here is derived from an EMBL/GenBank/DDBJ whole genome shotgun (WGS) entry which is preliminary data.</text>
</comment>
<reference evidence="1" key="1">
    <citation type="submission" date="2020-07" db="EMBL/GenBank/DDBJ databases">
        <authorList>
            <person name="Nazaruddin N."/>
        </authorList>
    </citation>
    <scope>NUCLEOTIDE SEQUENCE</scope>
</reference>
<name>A0A6V7H5P0_9HYME</name>
<accession>A0A6V7H5P0</accession>
<dbReference type="Proteomes" id="UP000752696">
    <property type="component" value="Unassembled WGS sequence"/>
</dbReference>
<sequence length="33" mass="4069">ECLKFMIESAIMYKQKNFLLMENGQKYYNYAQQ</sequence>
<feature type="non-terminal residue" evidence="1">
    <location>
        <position position="1"/>
    </location>
</feature>
<evidence type="ECO:0000313" key="1">
    <source>
        <dbReference type="EMBL" id="CAD1473735.1"/>
    </source>
</evidence>
<dbReference type="EMBL" id="CAJDYZ010006842">
    <property type="protein sequence ID" value="CAD1473735.1"/>
    <property type="molecule type" value="Genomic_DNA"/>
</dbReference>